<dbReference type="RefSeq" id="WP_147053467.1">
    <property type="nucleotide sequence ID" value="NZ_CP042437.1"/>
</dbReference>
<organism evidence="2 3">
    <name type="scientific">Mucilaginibacter ginsenosidivorax</name>
    <dbReference type="NCBI Taxonomy" id="862126"/>
    <lineage>
        <taxon>Bacteria</taxon>
        <taxon>Pseudomonadati</taxon>
        <taxon>Bacteroidota</taxon>
        <taxon>Sphingobacteriia</taxon>
        <taxon>Sphingobacteriales</taxon>
        <taxon>Sphingobacteriaceae</taxon>
        <taxon>Mucilaginibacter</taxon>
    </lineage>
</organism>
<feature type="signal peptide" evidence="1">
    <location>
        <begin position="1"/>
        <end position="23"/>
    </location>
</feature>
<dbReference type="OrthoDB" id="903892at2"/>
<evidence type="ECO:0000256" key="1">
    <source>
        <dbReference type="SAM" id="SignalP"/>
    </source>
</evidence>
<dbReference type="EMBL" id="CP042437">
    <property type="protein sequence ID" value="QEC76290.1"/>
    <property type="molecule type" value="Genomic_DNA"/>
</dbReference>
<dbReference type="InterPro" id="IPR008979">
    <property type="entry name" value="Galactose-bd-like_sf"/>
</dbReference>
<dbReference type="Gene3D" id="2.60.120.260">
    <property type="entry name" value="Galactose-binding domain-like"/>
    <property type="match status" value="1"/>
</dbReference>
<reference evidence="2 3" key="1">
    <citation type="journal article" date="2013" name="J. Microbiol.">
        <title>Mucilaginibacter ginsenosidivorax sp. nov., with ginsenoside converting activity isolated from sediment.</title>
        <authorList>
            <person name="Kim J.K."/>
            <person name="Choi T.E."/>
            <person name="Liu Q.M."/>
            <person name="Park H.Y."/>
            <person name="Yi T.H."/>
            <person name="Yoon M.H."/>
            <person name="Kim S.C."/>
            <person name="Im W.T."/>
        </authorList>
    </citation>
    <scope>NUCLEOTIDE SEQUENCE [LARGE SCALE GENOMIC DNA]</scope>
    <source>
        <strain evidence="2 3">KHI28</strain>
    </source>
</reference>
<evidence type="ECO:0000313" key="3">
    <source>
        <dbReference type="Proteomes" id="UP000321362"/>
    </source>
</evidence>
<evidence type="ECO:0000313" key="2">
    <source>
        <dbReference type="EMBL" id="QEC76290.1"/>
    </source>
</evidence>
<gene>
    <name evidence="2" type="ORF">FSB76_10165</name>
</gene>
<dbReference type="KEGG" id="mgk:FSB76_10165"/>
<feature type="chain" id="PRO_5023145277" evidence="1">
    <location>
        <begin position="24"/>
        <end position="1493"/>
    </location>
</feature>
<proteinExistence type="predicted"/>
<name>A0A5B8VXK1_9SPHI</name>
<dbReference type="Proteomes" id="UP000321362">
    <property type="component" value="Chromosome"/>
</dbReference>
<sequence>MNPILRNLLLFCIFIVPFKTSLAQAPTLVKVVPPSPNMQAFQKYGNIPISNYTGLPNISIPVYTIKFRDISYPISLSYHASGIKVAEEASQVGLGWALNALSSISRNVIGDDDFNGSVYFHSTFNNLPDFSGGQGPRDVISHGTILNLFNKNQSPTMFTKDLTAEFNNAPPYDFQPDQYNYSLNGRSGKFVLNRDYQAIIERQEKLQITTVTGGASWKIVSDDGFIYDFTAYETYHDEGGDHKSAWYLTKITSPAGNSITFNYTTVNRTVKTIGGWSETWDYYDPAVISGFSDQPYFQTHNTGHQSGAAPGKEYTLLVLDNIDFNTGVVKFNYSDRDDLVDDKKLDNISVYTKNAAGVVSTTPLKTITMTYGYFDHGDTDDDAGTGNANTAKRLKLVNVQQTGYYGGTAVSENPYTFTYNESNYLPSKGSFARDHWGYYNGITNTSTLIPSVIPLSSPDPITAYMGLPGPEREPNATLVGTYALSSIQYPTGGTTEFQFEANDFDEQQSRVNDFSYFNKTFTVQSKSVTLNYDNQVGQKVTPSDTLDISDEYMYVPNPLQPSANSTVSVRIVIRFSDLSACTNMPNPFPTTDKLTFDFYDVTGTTLMFHKDASYFPTCSGGGTDNCMTCSGPAFTYNMNNLTLPPAKYKLKVHVDPSFSAIQDIHFTFTYYTQTGSQNSGAVAGNSTYTTGGGLRIKRIIDHDAANPANINVKKFNYHYFANKDGSGTKEYTYGRRMSHPVYTNFTFSYDTQVRHYGSLTQVAPVLGTHMMRSADSNIPLNGSAGGAVVGYDQVEVLEGENGENGKTVYTYVNQPDHVSDYSQYSLPVQAPFASNVPELGNGNLLSEVTYKNVSGQFVKVKELTNTYYETPAIQNDAYGLECRVPTGYHFEDGALSTQLPISPDNRDIVTYFSLRSKFSYLGQTNQKIYDPLDNTNTKYAETNTVYNYDNPQHLQLTSAVTSNSKGETVTTYNKYPLDYTLTGTVTDSTALGISKLVAKNLVKPLIEKYVKITNADGSNARVTNALFTKYKTTMPMPDVMQMDNSITPITGFTPASITASATITDSRYKPYVVFDNYDSWGNLVQQHKYLGANDAYIWGYNNQYPIAQASNARYNEIMFSSFDEPVGWDANLTAYDATFKRTGVSSGRIDDASATELYSMGTKWLAISLTAAKKYHYSAWVYSNGPSADLVLFMKRAGETGYYSYIDFVSTSVTGKWTYIEKDFLVPADVTQLNIRIDNNGALNGGTKVWFDDVRLYPSDAQMSTYTYEPLVGMTSATDARNMTTYYEYDGLARLLNIKDQNGKILKNYSYNYVSLAPVWTDNGTTMCVQSGGANTGEQQKQQADTNPLSVTYNQTRWVSNGTNTTACPLPATVYVKQTVGSTSVSNGLTYNTLKFNTYSDANCTVLVNAPVTLTVNYSYVTSRSYADGRTPNPEVTTTNATITITAGTNQATSGSIIISGCFGTADKQICYTPSTQITVQPGTGYIPVNPEN</sequence>
<dbReference type="SUPFAM" id="SSF49785">
    <property type="entry name" value="Galactose-binding domain-like"/>
    <property type="match status" value="1"/>
</dbReference>
<protein>
    <submittedName>
        <fullName evidence="2">Uncharacterized protein</fullName>
    </submittedName>
</protein>
<keyword evidence="1" id="KW-0732">Signal</keyword>
<accession>A0A5B8VXK1</accession>
<keyword evidence="3" id="KW-1185">Reference proteome</keyword>